<name>A0A7R9A9Q7_9CRUS</name>
<feature type="transmembrane region" description="Helical" evidence="2">
    <location>
        <begin position="187"/>
        <end position="211"/>
    </location>
</feature>
<dbReference type="EMBL" id="CAJPEV010002592">
    <property type="protein sequence ID" value="CAG0897418.1"/>
    <property type="molecule type" value="Genomic_DNA"/>
</dbReference>
<evidence type="ECO:0008006" key="5">
    <source>
        <dbReference type="Google" id="ProtNLM"/>
    </source>
</evidence>
<protein>
    <recommendedName>
        <fullName evidence="5">Fibronectin type-III domain-containing protein</fullName>
    </recommendedName>
</protein>
<dbReference type="EMBL" id="LR902109">
    <property type="protein sequence ID" value="CAD7249981.1"/>
    <property type="molecule type" value="Genomic_DNA"/>
</dbReference>
<evidence type="ECO:0000256" key="2">
    <source>
        <dbReference type="SAM" id="Phobius"/>
    </source>
</evidence>
<feature type="compositionally biased region" description="Low complexity" evidence="1">
    <location>
        <begin position="392"/>
        <end position="403"/>
    </location>
</feature>
<keyword evidence="4" id="KW-1185">Reference proteome</keyword>
<feature type="compositionally biased region" description="Polar residues" evidence="1">
    <location>
        <begin position="328"/>
        <end position="352"/>
    </location>
</feature>
<sequence>MTGTVPCCGSGPTEGQNMTSVGIFKRRSFGGRFFLESPPTEDVFPPNKVIDLRVTPDPENGVFVLAWTAPGGDYNMGRAARYELKYARDRESLNDEKFPSAVLLPTPTPATAGSKEVFRVDIDADGLAYNTLYYFAIRSLHGQYSEISNPVAGFIIRPTTVAPATVPYPTNDPWTTHNTLGLSRTQFIGVVIGCVGFLILVLVFTMFYFLVMSRQKSKFHEDDDSSMAGESGMTQEKSEPDLIRPPTMKARGHVTVINTGELNGGFVAPQFVPASQILEEHERRKSSSSYTNLRSQEAIYANYRPTSKTNGHMVPNGHLPNGYHDRVSVQSGQQSESTASVRSDPTGGQPQGISLVGCRRGSFDDQGHTGTSRSPPVIPPKPYTKGLFFTPSSSLNDSHSSGGSDKKIWTATQV</sequence>
<accession>A0A7R9A9Q7</accession>
<keyword evidence="2" id="KW-0812">Transmembrane</keyword>
<proteinExistence type="predicted"/>
<reference evidence="3" key="1">
    <citation type="submission" date="2020-11" db="EMBL/GenBank/DDBJ databases">
        <authorList>
            <person name="Tran Van P."/>
        </authorList>
    </citation>
    <scope>NUCLEOTIDE SEQUENCE</scope>
</reference>
<dbReference type="OrthoDB" id="687730at2759"/>
<gene>
    <name evidence="3" type="ORF">DSTB1V02_LOCUS9765</name>
</gene>
<keyword evidence="2" id="KW-0472">Membrane</keyword>
<evidence type="ECO:0000313" key="3">
    <source>
        <dbReference type="EMBL" id="CAD7249981.1"/>
    </source>
</evidence>
<feature type="region of interest" description="Disordered" evidence="1">
    <location>
        <begin position="221"/>
        <end position="246"/>
    </location>
</feature>
<evidence type="ECO:0000256" key="1">
    <source>
        <dbReference type="SAM" id="MobiDB-lite"/>
    </source>
</evidence>
<organism evidence="3">
    <name type="scientific">Darwinula stevensoni</name>
    <dbReference type="NCBI Taxonomy" id="69355"/>
    <lineage>
        <taxon>Eukaryota</taxon>
        <taxon>Metazoa</taxon>
        <taxon>Ecdysozoa</taxon>
        <taxon>Arthropoda</taxon>
        <taxon>Crustacea</taxon>
        <taxon>Oligostraca</taxon>
        <taxon>Ostracoda</taxon>
        <taxon>Podocopa</taxon>
        <taxon>Podocopida</taxon>
        <taxon>Darwinulocopina</taxon>
        <taxon>Darwinuloidea</taxon>
        <taxon>Darwinulidae</taxon>
        <taxon>Darwinula</taxon>
    </lineage>
</organism>
<dbReference type="Proteomes" id="UP000677054">
    <property type="component" value="Unassembled WGS sequence"/>
</dbReference>
<dbReference type="AlphaFoldDB" id="A0A7R9A9Q7"/>
<keyword evidence="2" id="KW-1133">Transmembrane helix</keyword>
<feature type="region of interest" description="Disordered" evidence="1">
    <location>
        <begin position="306"/>
        <end position="414"/>
    </location>
</feature>
<evidence type="ECO:0000313" key="4">
    <source>
        <dbReference type="Proteomes" id="UP000677054"/>
    </source>
</evidence>